<proteinExistence type="predicted"/>
<sequence>MRGEQCARRVQQTVQLKHAGQHVTKGILSMIISRWGQPYLFGSGRSTDQRPQAVSRRRTCYRVLARRSRGGRHVSALEPHVAACATSSLTPH</sequence>
<keyword evidence="2" id="KW-1185">Reference proteome</keyword>
<protein>
    <submittedName>
        <fullName evidence="1">Uncharacterized protein</fullName>
    </submittedName>
</protein>
<dbReference type="AlphaFoldDB" id="A0A0N1PGS3"/>
<evidence type="ECO:0000313" key="1">
    <source>
        <dbReference type="EMBL" id="KPI99590.1"/>
    </source>
</evidence>
<name>A0A0N1PGS3_PAPXU</name>
<reference evidence="1 2" key="1">
    <citation type="journal article" date="2015" name="Nat. Commun.">
        <title>Outbred genome sequencing and CRISPR/Cas9 gene editing in butterflies.</title>
        <authorList>
            <person name="Li X."/>
            <person name="Fan D."/>
            <person name="Zhang W."/>
            <person name="Liu G."/>
            <person name="Zhang L."/>
            <person name="Zhao L."/>
            <person name="Fang X."/>
            <person name="Chen L."/>
            <person name="Dong Y."/>
            <person name="Chen Y."/>
            <person name="Ding Y."/>
            <person name="Zhao R."/>
            <person name="Feng M."/>
            <person name="Zhu Y."/>
            <person name="Feng Y."/>
            <person name="Jiang X."/>
            <person name="Zhu D."/>
            <person name="Xiang H."/>
            <person name="Feng X."/>
            <person name="Li S."/>
            <person name="Wang J."/>
            <person name="Zhang G."/>
            <person name="Kronforst M.R."/>
            <person name="Wang W."/>
        </authorList>
    </citation>
    <scope>NUCLEOTIDE SEQUENCE [LARGE SCALE GENOMIC DNA]</scope>
    <source>
        <strain evidence="1">Ya'a_city_454_Px</strain>
        <tissue evidence="1">Whole body</tissue>
    </source>
</reference>
<organism evidence="1 2">
    <name type="scientific">Papilio xuthus</name>
    <name type="common">Asian swallowtail butterfly</name>
    <dbReference type="NCBI Taxonomy" id="66420"/>
    <lineage>
        <taxon>Eukaryota</taxon>
        <taxon>Metazoa</taxon>
        <taxon>Ecdysozoa</taxon>
        <taxon>Arthropoda</taxon>
        <taxon>Hexapoda</taxon>
        <taxon>Insecta</taxon>
        <taxon>Pterygota</taxon>
        <taxon>Neoptera</taxon>
        <taxon>Endopterygota</taxon>
        <taxon>Lepidoptera</taxon>
        <taxon>Glossata</taxon>
        <taxon>Ditrysia</taxon>
        <taxon>Papilionoidea</taxon>
        <taxon>Papilionidae</taxon>
        <taxon>Papilioninae</taxon>
        <taxon>Papilio</taxon>
    </lineage>
</organism>
<dbReference type="Proteomes" id="UP000053268">
    <property type="component" value="Unassembled WGS sequence"/>
</dbReference>
<dbReference type="EMBL" id="KQ459572">
    <property type="protein sequence ID" value="KPI99590.1"/>
    <property type="molecule type" value="Genomic_DNA"/>
</dbReference>
<accession>A0A0N1PGS3</accession>
<evidence type="ECO:0000313" key="2">
    <source>
        <dbReference type="Proteomes" id="UP000053268"/>
    </source>
</evidence>
<gene>
    <name evidence="1" type="ORF">RR46_01279</name>
</gene>